<evidence type="ECO:0000313" key="2">
    <source>
        <dbReference type="Proteomes" id="UP001328107"/>
    </source>
</evidence>
<protein>
    <submittedName>
        <fullName evidence="1">Uncharacterized protein</fullName>
    </submittedName>
</protein>
<feature type="non-terminal residue" evidence="1">
    <location>
        <position position="156"/>
    </location>
</feature>
<sequence length="156" mass="17499">FQGETFHNAVVCSRIRYGSTFVYRIFDDPDSDGIHINVPRDELNGLSLKGIHRGKAIYLSNSTSKSHSSVRKLGDNAIVIEASTHENAGICATDSYPLVYLLHFNRNLHVLDTRTMQFLPILQLGDIIDIRYIAGIHNGEITVKGRMGRIGERYLV</sequence>
<keyword evidence="2" id="KW-1185">Reference proteome</keyword>
<evidence type="ECO:0000313" key="1">
    <source>
        <dbReference type="EMBL" id="GMR38797.1"/>
    </source>
</evidence>
<proteinExistence type="predicted"/>
<accession>A0AAN4ZCQ0</accession>
<feature type="non-terminal residue" evidence="1">
    <location>
        <position position="1"/>
    </location>
</feature>
<organism evidence="1 2">
    <name type="scientific">Pristionchus mayeri</name>
    <dbReference type="NCBI Taxonomy" id="1317129"/>
    <lineage>
        <taxon>Eukaryota</taxon>
        <taxon>Metazoa</taxon>
        <taxon>Ecdysozoa</taxon>
        <taxon>Nematoda</taxon>
        <taxon>Chromadorea</taxon>
        <taxon>Rhabditida</taxon>
        <taxon>Rhabditina</taxon>
        <taxon>Diplogasteromorpha</taxon>
        <taxon>Diplogasteroidea</taxon>
        <taxon>Neodiplogasteridae</taxon>
        <taxon>Pristionchus</taxon>
    </lineage>
</organism>
<name>A0AAN4ZCQ0_9BILA</name>
<reference evidence="2" key="1">
    <citation type="submission" date="2022-10" db="EMBL/GenBank/DDBJ databases">
        <title>Genome assembly of Pristionchus species.</title>
        <authorList>
            <person name="Yoshida K."/>
            <person name="Sommer R.J."/>
        </authorList>
    </citation>
    <scope>NUCLEOTIDE SEQUENCE [LARGE SCALE GENOMIC DNA]</scope>
    <source>
        <strain evidence="2">RS5460</strain>
    </source>
</reference>
<gene>
    <name evidence="1" type="ORF">PMAYCL1PPCAC_08992</name>
</gene>
<dbReference type="AlphaFoldDB" id="A0AAN4ZCQ0"/>
<comment type="caution">
    <text evidence="1">The sequence shown here is derived from an EMBL/GenBank/DDBJ whole genome shotgun (WGS) entry which is preliminary data.</text>
</comment>
<dbReference type="Proteomes" id="UP001328107">
    <property type="component" value="Unassembled WGS sequence"/>
</dbReference>
<dbReference type="EMBL" id="BTRK01000002">
    <property type="protein sequence ID" value="GMR38797.1"/>
    <property type="molecule type" value="Genomic_DNA"/>
</dbReference>